<dbReference type="PANTHER" id="PTHR42781:SF4">
    <property type="entry name" value="SPERMIDINE_PUTRESCINE IMPORT ATP-BINDING PROTEIN POTA"/>
    <property type="match status" value="1"/>
</dbReference>
<dbReference type="OrthoDB" id="9785080at2"/>
<comment type="caution">
    <text evidence="5">The sequence shown here is derived from an EMBL/GenBank/DDBJ whole genome shotgun (WGS) entry which is preliminary data.</text>
</comment>
<dbReference type="InterPro" id="IPR027417">
    <property type="entry name" value="P-loop_NTPase"/>
</dbReference>
<keyword evidence="1" id="KW-0813">Transport</keyword>
<dbReference type="PROSITE" id="PS00211">
    <property type="entry name" value="ABC_TRANSPORTER_1"/>
    <property type="match status" value="1"/>
</dbReference>
<feature type="domain" description="ABC transporter" evidence="4">
    <location>
        <begin position="5"/>
        <end position="238"/>
    </location>
</feature>
<dbReference type="Pfam" id="PF00005">
    <property type="entry name" value="ABC_tran"/>
    <property type="match status" value="1"/>
</dbReference>
<gene>
    <name evidence="5" type="ORF">EYB31_35155</name>
</gene>
<dbReference type="GO" id="GO:0016887">
    <property type="term" value="F:ATP hydrolysis activity"/>
    <property type="evidence" value="ECO:0007669"/>
    <property type="project" value="InterPro"/>
</dbReference>
<dbReference type="Gene3D" id="3.40.50.300">
    <property type="entry name" value="P-loop containing nucleotide triphosphate hydrolases"/>
    <property type="match status" value="1"/>
</dbReference>
<evidence type="ECO:0000256" key="3">
    <source>
        <dbReference type="ARBA" id="ARBA00022840"/>
    </source>
</evidence>
<keyword evidence="2" id="KW-0547">Nucleotide-binding</keyword>
<evidence type="ECO:0000313" key="6">
    <source>
        <dbReference type="Proteomes" id="UP000293142"/>
    </source>
</evidence>
<dbReference type="PROSITE" id="PS50893">
    <property type="entry name" value="ABC_TRANSPORTER_2"/>
    <property type="match status" value="1"/>
</dbReference>
<evidence type="ECO:0000256" key="2">
    <source>
        <dbReference type="ARBA" id="ARBA00022741"/>
    </source>
</evidence>
<evidence type="ECO:0000256" key="1">
    <source>
        <dbReference type="ARBA" id="ARBA00022448"/>
    </source>
</evidence>
<dbReference type="GO" id="GO:0005524">
    <property type="term" value="F:ATP binding"/>
    <property type="evidence" value="ECO:0007669"/>
    <property type="project" value="UniProtKB-KW"/>
</dbReference>
<keyword evidence="3 5" id="KW-0067">ATP-binding</keyword>
<proteinExistence type="predicted"/>
<dbReference type="InterPro" id="IPR050093">
    <property type="entry name" value="ABC_SmlMolc_Importer"/>
</dbReference>
<dbReference type="PANTHER" id="PTHR42781">
    <property type="entry name" value="SPERMIDINE/PUTRESCINE IMPORT ATP-BINDING PROTEIN POTA"/>
    <property type="match status" value="1"/>
</dbReference>
<protein>
    <submittedName>
        <fullName evidence="5">ATP-binding cassette domain-containing protein</fullName>
    </submittedName>
</protein>
<dbReference type="Proteomes" id="UP000293142">
    <property type="component" value="Unassembled WGS sequence"/>
</dbReference>
<dbReference type="AlphaFoldDB" id="A0A4Q9DGW0"/>
<evidence type="ECO:0000259" key="4">
    <source>
        <dbReference type="PROSITE" id="PS50893"/>
    </source>
</evidence>
<dbReference type="RefSeq" id="WP_131018271.1">
    <property type="nucleotide sequence ID" value="NZ_SIRE01000036.1"/>
</dbReference>
<accession>A0A4Q9DGW0</accession>
<dbReference type="InterPro" id="IPR017871">
    <property type="entry name" value="ABC_transporter-like_CS"/>
</dbReference>
<dbReference type="InterPro" id="IPR003439">
    <property type="entry name" value="ABC_transporter-like_ATP-bd"/>
</dbReference>
<dbReference type="SMART" id="SM00382">
    <property type="entry name" value="AAA"/>
    <property type="match status" value="1"/>
</dbReference>
<organism evidence="5 6">
    <name type="scientific">Paenibacillus thalictri</name>
    <dbReference type="NCBI Taxonomy" id="2527873"/>
    <lineage>
        <taxon>Bacteria</taxon>
        <taxon>Bacillati</taxon>
        <taxon>Bacillota</taxon>
        <taxon>Bacilli</taxon>
        <taxon>Bacillales</taxon>
        <taxon>Paenibacillaceae</taxon>
        <taxon>Paenibacillus</taxon>
    </lineage>
</organism>
<dbReference type="SUPFAM" id="SSF52540">
    <property type="entry name" value="P-loop containing nucleoside triphosphate hydrolases"/>
    <property type="match status" value="1"/>
</dbReference>
<name>A0A4Q9DGW0_9BACL</name>
<dbReference type="InterPro" id="IPR003593">
    <property type="entry name" value="AAA+_ATPase"/>
</dbReference>
<dbReference type="EMBL" id="SIRE01000036">
    <property type="protein sequence ID" value="TBL69810.1"/>
    <property type="molecule type" value="Genomic_DNA"/>
</dbReference>
<sequence>MTSILKLQQLTKILPQGERPILFANVSAQIDEPQSIALLGASGQGKSTLLRMMAMLDVPDEGELHLHGTPASAWVPKEWRMQACYVAQQPVMLPGTVEDNLKAASRLHKHSFDQELARELMGELGLSGMDWGKRAGDLSGGEKQRVALIRSLLLRAPLYLLDETTSSLDAHSKRAVQRLLTAWQAKESCTMIWVTHDLDEARAVSQRIWFMADRVLCEDAETNEFFEQPATEKARRFLQAAGRH</sequence>
<keyword evidence="6" id="KW-1185">Reference proteome</keyword>
<reference evidence="5 6" key="1">
    <citation type="submission" date="2019-02" db="EMBL/GenBank/DDBJ databases">
        <title>Paenibacillus sp. nov., isolated from surface-sterilized tissue of Thalictrum simplex L.</title>
        <authorList>
            <person name="Tuo L."/>
        </authorList>
    </citation>
    <scope>NUCLEOTIDE SEQUENCE [LARGE SCALE GENOMIC DNA]</scope>
    <source>
        <strain evidence="5 6">N2SHLJ1</strain>
    </source>
</reference>
<evidence type="ECO:0000313" key="5">
    <source>
        <dbReference type="EMBL" id="TBL69810.1"/>
    </source>
</evidence>